<dbReference type="SUPFAM" id="SSF49764">
    <property type="entry name" value="HSP20-like chaperones"/>
    <property type="match status" value="1"/>
</dbReference>
<comment type="similarity">
    <text evidence="1 2">Belongs to the small heat shock protein (HSP20) family.</text>
</comment>
<evidence type="ECO:0000256" key="2">
    <source>
        <dbReference type="RuleBase" id="RU003616"/>
    </source>
</evidence>
<evidence type="ECO:0000313" key="5">
    <source>
        <dbReference type="EMBL" id="PPS07980.1"/>
    </source>
</evidence>
<gene>
    <name evidence="5" type="ORF">GOBAR_AA12656</name>
</gene>
<accession>A0A2P5XXA0</accession>
<dbReference type="InterPro" id="IPR008978">
    <property type="entry name" value="HSP20-like_chaperone"/>
</dbReference>
<feature type="domain" description="SHSP" evidence="4">
    <location>
        <begin position="65"/>
        <end position="180"/>
    </location>
</feature>
<name>A0A2P5XXA0_GOSBA</name>
<organism evidence="5 6">
    <name type="scientific">Gossypium barbadense</name>
    <name type="common">Sea Island cotton</name>
    <name type="synonym">Hibiscus barbadensis</name>
    <dbReference type="NCBI Taxonomy" id="3634"/>
    <lineage>
        <taxon>Eukaryota</taxon>
        <taxon>Viridiplantae</taxon>
        <taxon>Streptophyta</taxon>
        <taxon>Embryophyta</taxon>
        <taxon>Tracheophyta</taxon>
        <taxon>Spermatophyta</taxon>
        <taxon>Magnoliopsida</taxon>
        <taxon>eudicotyledons</taxon>
        <taxon>Gunneridae</taxon>
        <taxon>Pentapetalae</taxon>
        <taxon>rosids</taxon>
        <taxon>malvids</taxon>
        <taxon>Malvales</taxon>
        <taxon>Malvaceae</taxon>
        <taxon>Malvoideae</taxon>
        <taxon>Gossypium</taxon>
    </lineage>
</organism>
<dbReference type="Pfam" id="PF00011">
    <property type="entry name" value="HSP20"/>
    <property type="match status" value="1"/>
</dbReference>
<evidence type="ECO:0000256" key="3">
    <source>
        <dbReference type="SAM" id="MobiDB-lite"/>
    </source>
</evidence>
<dbReference type="EMBL" id="KZ664079">
    <property type="protein sequence ID" value="PPS07980.1"/>
    <property type="molecule type" value="Genomic_DNA"/>
</dbReference>
<dbReference type="CDD" id="cd06464">
    <property type="entry name" value="ACD_sHsps-like"/>
    <property type="match status" value="1"/>
</dbReference>
<protein>
    <recommendedName>
        <fullName evidence="4">SHSP domain-containing protein</fullName>
    </recommendedName>
</protein>
<dbReference type="InterPro" id="IPR002068">
    <property type="entry name" value="A-crystallin/Hsp20_dom"/>
</dbReference>
<feature type="region of interest" description="Disordered" evidence="3">
    <location>
        <begin position="115"/>
        <end position="137"/>
    </location>
</feature>
<dbReference type="InterPro" id="IPR044656">
    <property type="entry name" value="HSP14.7/HSP23.5/HSP23.6-like"/>
</dbReference>
<reference evidence="5 6" key="1">
    <citation type="submission" date="2015-01" db="EMBL/GenBank/DDBJ databases">
        <title>Genome of allotetraploid Gossypium barbadense reveals genomic plasticity and fiber elongation in cotton evolution.</title>
        <authorList>
            <person name="Chen X."/>
            <person name="Liu X."/>
            <person name="Zhao B."/>
            <person name="Zheng H."/>
            <person name="Hu Y."/>
            <person name="Lu G."/>
            <person name="Yang C."/>
            <person name="Chen J."/>
            <person name="Shan C."/>
            <person name="Zhang L."/>
            <person name="Zhou Y."/>
            <person name="Wang L."/>
            <person name="Guo W."/>
            <person name="Bai Y."/>
            <person name="Ruan J."/>
            <person name="Shangguan X."/>
            <person name="Mao Y."/>
            <person name="Jiang J."/>
            <person name="Zhu Y."/>
            <person name="Lei J."/>
            <person name="Kang H."/>
            <person name="Chen S."/>
            <person name="He X."/>
            <person name="Wang R."/>
            <person name="Wang Y."/>
            <person name="Chen J."/>
            <person name="Wang L."/>
            <person name="Yu S."/>
            <person name="Wang B."/>
            <person name="Wei J."/>
            <person name="Song S."/>
            <person name="Lu X."/>
            <person name="Gao Z."/>
            <person name="Gu W."/>
            <person name="Deng X."/>
            <person name="Ma D."/>
            <person name="Wang S."/>
            <person name="Liang W."/>
            <person name="Fang L."/>
            <person name="Cai C."/>
            <person name="Zhu X."/>
            <person name="Zhou B."/>
            <person name="Zhang Y."/>
            <person name="Chen Z."/>
            <person name="Xu S."/>
            <person name="Zhu R."/>
            <person name="Wang S."/>
            <person name="Zhang T."/>
            <person name="Zhao G."/>
        </authorList>
    </citation>
    <scope>NUCLEOTIDE SEQUENCE [LARGE SCALE GENOMIC DNA]</scope>
    <source>
        <strain evidence="6">cv. Xinhai21</strain>
        <tissue evidence="5">Leaf</tissue>
    </source>
</reference>
<dbReference type="PANTHER" id="PTHR46991:SF8">
    <property type="entry name" value="HEAT SHOCK 22 KDA PROTEIN, MITOCHONDRIAL-LIKE"/>
    <property type="match status" value="1"/>
</dbReference>
<dbReference type="Gene3D" id="2.60.40.790">
    <property type="match status" value="1"/>
</dbReference>
<evidence type="ECO:0000259" key="4">
    <source>
        <dbReference type="PROSITE" id="PS01031"/>
    </source>
</evidence>
<dbReference type="Proteomes" id="UP000239757">
    <property type="component" value="Unassembled WGS sequence"/>
</dbReference>
<proteinExistence type="inferred from homology"/>
<evidence type="ECO:0000313" key="6">
    <source>
        <dbReference type="Proteomes" id="UP000239757"/>
    </source>
</evidence>
<dbReference type="AlphaFoldDB" id="A0A2P5XXA0"/>
<dbReference type="OrthoDB" id="1431247at2759"/>
<sequence>MAYSTALRRVPVSTLFSKLANLSPARTVSVATPTVARSFNTNAQLTNFNDEDRSVNVQRQSDRSVSRRRDSPRFFSGWDMREDNNALYIRIEMPGLSKEDVKISVEQNTLIIRGEGGKDWEGEEEEEEGGGRRYSSRLDLPPTMYKVDEIKAEMKNGVLKVVVPKVKEDERKDVYQVTVE</sequence>
<dbReference type="PANTHER" id="PTHR46991">
    <property type="entry name" value="23.5 KDA HEAT SHOCK PROTEIN, MITOCHONDRIAL"/>
    <property type="match status" value="1"/>
</dbReference>
<evidence type="ECO:0000256" key="1">
    <source>
        <dbReference type="PROSITE-ProRule" id="PRU00285"/>
    </source>
</evidence>
<dbReference type="PROSITE" id="PS01031">
    <property type="entry name" value="SHSP"/>
    <property type="match status" value="1"/>
</dbReference>